<feature type="domain" description="PAC" evidence="9">
    <location>
        <begin position="345"/>
        <end position="399"/>
    </location>
</feature>
<evidence type="ECO:0000313" key="10">
    <source>
        <dbReference type="EMBL" id="UOE38982.1"/>
    </source>
</evidence>
<dbReference type="Pfam" id="PF08448">
    <property type="entry name" value="PAS_4"/>
    <property type="match status" value="1"/>
</dbReference>
<dbReference type="PROSITE" id="PS50109">
    <property type="entry name" value="HIS_KIN"/>
    <property type="match status" value="1"/>
</dbReference>
<keyword evidence="3" id="KW-0597">Phosphoprotein</keyword>
<dbReference type="SUPFAM" id="SSF55874">
    <property type="entry name" value="ATPase domain of HSP90 chaperone/DNA topoisomerase II/histidine kinase"/>
    <property type="match status" value="1"/>
</dbReference>
<dbReference type="Gene3D" id="3.30.565.10">
    <property type="entry name" value="Histidine kinase-like ATPase, C-terminal domain"/>
    <property type="match status" value="1"/>
</dbReference>
<dbReference type="InterPro" id="IPR013656">
    <property type="entry name" value="PAS_4"/>
</dbReference>
<dbReference type="Pfam" id="PF13426">
    <property type="entry name" value="PAS_9"/>
    <property type="match status" value="1"/>
</dbReference>
<sequence>MKNILPSNVSCESLVTLFSQAPIALSLIMGDNFIIHTANPKILELWGKDELCIGKPLFEIFPELKSQGFEEIFNNVYKKGEIFKGDKLSIFLNKYDVYEEHFFDFIYSPVYNSQNSSEIIGVSVVATEVTDQVLSARKLKESEYKFEDLIKNSDYSIALYRSKDLIIELANDPMLKTWGKPKSVIGMKLEDALPELEGQPFIGLLKDIFETGETYTAKEDKVDLVVDGKLQTFYYNFSYKPLKNSQGEVYAIYNVAVDVTHLVNGRQEIQKNEQELRKMADSMPQIVWTTDHKGVLKYMNEKWFTFSKYDREMDLTESVKNMMKPGVYEHVDQIWKECIQTGKPFEVECEFLSPNTIEEFRWFLARAVPSYNEKGEVKEWIGTFTDIDDFKKLQNQKDNFLGIASHELKTPLTSLKLYTQVIERNLSQNGDQKNAAIASKMDSQIELLNGLVRDLLDVTKIQKGQIQLNESYFDFDDLIDDVVTEQQMASRHKILVEKSNVGKVFADRHRIAQVMSNLIGNAIKYSPEAEEVHVKAHVSGDFIHFSVKDFGIGIPEEKQPKVFEQYYRVSGSKEHTFPGLGLGLYISSEIIKRSGGKIFVNSIEGKGSDFCFQIPTNKGVNNIN</sequence>
<dbReference type="NCBIfam" id="TIGR00229">
    <property type="entry name" value="sensory_box"/>
    <property type="match status" value="1"/>
</dbReference>
<dbReference type="Pfam" id="PF02518">
    <property type="entry name" value="HATPase_c"/>
    <property type="match status" value="1"/>
</dbReference>
<dbReference type="SMART" id="SM00091">
    <property type="entry name" value="PAS"/>
    <property type="match status" value="3"/>
</dbReference>
<evidence type="ECO:0000259" key="9">
    <source>
        <dbReference type="PROSITE" id="PS50113"/>
    </source>
</evidence>
<dbReference type="InterPro" id="IPR036890">
    <property type="entry name" value="HATPase_C_sf"/>
</dbReference>
<dbReference type="InterPro" id="IPR000700">
    <property type="entry name" value="PAS-assoc_C"/>
</dbReference>
<evidence type="ECO:0000259" key="8">
    <source>
        <dbReference type="PROSITE" id="PS50109"/>
    </source>
</evidence>
<evidence type="ECO:0000256" key="3">
    <source>
        <dbReference type="ARBA" id="ARBA00022553"/>
    </source>
</evidence>
<organism evidence="10 11">
    <name type="scientific">Chryseobacterium oryzae</name>
    <dbReference type="NCBI Taxonomy" id="2929799"/>
    <lineage>
        <taxon>Bacteria</taxon>
        <taxon>Pseudomonadati</taxon>
        <taxon>Bacteroidota</taxon>
        <taxon>Flavobacteriia</taxon>
        <taxon>Flavobacteriales</taxon>
        <taxon>Weeksellaceae</taxon>
        <taxon>Chryseobacterium group</taxon>
        <taxon>Chryseobacterium</taxon>
    </lineage>
</organism>
<dbReference type="PANTHER" id="PTHR45453">
    <property type="entry name" value="PHOSPHATE REGULON SENSOR PROTEIN PHOR"/>
    <property type="match status" value="1"/>
</dbReference>
<keyword evidence="7" id="KW-0472">Membrane</keyword>
<evidence type="ECO:0000256" key="7">
    <source>
        <dbReference type="ARBA" id="ARBA00023136"/>
    </source>
</evidence>
<dbReference type="EC" id="2.7.13.3" evidence="2"/>
<dbReference type="InterPro" id="IPR001610">
    <property type="entry name" value="PAC"/>
</dbReference>
<accession>A0ABY4BII9</accession>
<dbReference type="SMART" id="SM00387">
    <property type="entry name" value="HATPase_c"/>
    <property type="match status" value="1"/>
</dbReference>
<dbReference type="SMART" id="SM00086">
    <property type="entry name" value="PAC"/>
    <property type="match status" value="1"/>
</dbReference>
<dbReference type="InterPro" id="IPR035965">
    <property type="entry name" value="PAS-like_dom_sf"/>
</dbReference>
<gene>
    <name evidence="10" type="ORF">MTP08_04200</name>
</gene>
<dbReference type="CDD" id="cd00075">
    <property type="entry name" value="HATPase"/>
    <property type="match status" value="1"/>
</dbReference>
<feature type="domain" description="Histidine kinase" evidence="8">
    <location>
        <begin position="403"/>
        <end position="618"/>
    </location>
</feature>
<dbReference type="InterPro" id="IPR050351">
    <property type="entry name" value="BphY/WalK/GraS-like"/>
</dbReference>
<dbReference type="CDD" id="cd00082">
    <property type="entry name" value="HisKA"/>
    <property type="match status" value="1"/>
</dbReference>
<dbReference type="Pfam" id="PF00989">
    <property type="entry name" value="PAS"/>
    <property type="match status" value="1"/>
</dbReference>
<reference evidence="10 11" key="1">
    <citation type="submission" date="2022-03" db="EMBL/GenBank/DDBJ databases">
        <title>Chryseobacterium sp. isolated from the Andong Sikhe.</title>
        <authorList>
            <person name="Won M."/>
            <person name="Kim S.-J."/>
            <person name="Kwon S.-W."/>
        </authorList>
    </citation>
    <scope>NUCLEOTIDE SEQUENCE [LARGE SCALE GENOMIC DNA]</scope>
    <source>
        <strain evidence="10 11">ADR-1</strain>
    </source>
</reference>
<evidence type="ECO:0000256" key="2">
    <source>
        <dbReference type="ARBA" id="ARBA00012438"/>
    </source>
</evidence>
<dbReference type="SMART" id="SM00388">
    <property type="entry name" value="HisKA"/>
    <property type="match status" value="1"/>
</dbReference>
<dbReference type="InterPro" id="IPR003594">
    <property type="entry name" value="HATPase_dom"/>
</dbReference>
<dbReference type="Gene3D" id="3.30.450.20">
    <property type="entry name" value="PAS domain"/>
    <property type="match status" value="3"/>
</dbReference>
<comment type="catalytic activity">
    <reaction evidence="1">
        <text>ATP + protein L-histidine = ADP + protein N-phospho-L-histidine.</text>
        <dbReference type="EC" id="2.7.13.3"/>
    </reaction>
</comment>
<keyword evidence="6" id="KW-0902">Two-component regulatory system</keyword>
<protein>
    <recommendedName>
        <fullName evidence="2">histidine kinase</fullName>
        <ecNumber evidence="2">2.7.13.3</ecNumber>
    </recommendedName>
</protein>
<proteinExistence type="predicted"/>
<dbReference type="InterPro" id="IPR036097">
    <property type="entry name" value="HisK_dim/P_sf"/>
</dbReference>
<dbReference type="InterPro" id="IPR003661">
    <property type="entry name" value="HisK_dim/P_dom"/>
</dbReference>
<dbReference type="PANTHER" id="PTHR45453:SF1">
    <property type="entry name" value="PHOSPHATE REGULON SENSOR PROTEIN PHOR"/>
    <property type="match status" value="1"/>
</dbReference>
<dbReference type="Gene3D" id="1.10.287.130">
    <property type="match status" value="1"/>
</dbReference>
<evidence type="ECO:0000256" key="6">
    <source>
        <dbReference type="ARBA" id="ARBA00023012"/>
    </source>
</evidence>
<keyword evidence="4" id="KW-0808">Transferase</keyword>
<dbReference type="InterPro" id="IPR005467">
    <property type="entry name" value="His_kinase_dom"/>
</dbReference>
<dbReference type="EMBL" id="CP094529">
    <property type="protein sequence ID" value="UOE38982.1"/>
    <property type="molecule type" value="Genomic_DNA"/>
</dbReference>
<dbReference type="InterPro" id="IPR004358">
    <property type="entry name" value="Sig_transdc_His_kin-like_C"/>
</dbReference>
<keyword evidence="5" id="KW-0418">Kinase</keyword>
<evidence type="ECO:0000256" key="1">
    <source>
        <dbReference type="ARBA" id="ARBA00000085"/>
    </source>
</evidence>
<dbReference type="CDD" id="cd00130">
    <property type="entry name" value="PAS"/>
    <property type="match status" value="1"/>
</dbReference>
<evidence type="ECO:0000256" key="4">
    <source>
        <dbReference type="ARBA" id="ARBA00022679"/>
    </source>
</evidence>
<dbReference type="PROSITE" id="PS50113">
    <property type="entry name" value="PAC"/>
    <property type="match status" value="1"/>
</dbReference>
<name>A0ABY4BII9_9FLAO</name>
<dbReference type="InterPro" id="IPR013767">
    <property type="entry name" value="PAS_fold"/>
</dbReference>
<dbReference type="PRINTS" id="PR00344">
    <property type="entry name" value="BCTRLSENSOR"/>
</dbReference>
<dbReference type="InterPro" id="IPR000014">
    <property type="entry name" value="PAS"/>
</dbReference>
<keyword evidence="11" id="KW-1185">Reference proteome</keyword>
<dbReference type="SUPFAM" id="SSF47384">
    <property type="entry name" value="Homodimeric domain of signal transducing histidine kinase"/>
    <property type="match status" value="1"/>
</dbReference>
<dbReference type="RefSeq" id="WP_243577175.1">
    <property type="nucleotide sequence ID" value="NZ_CP094529.1"/>
</dbReference>
<dbReference type="Proteomes" id="UP000831068">
    <property type="component" value="Chromosome"/>
</dbReference>
<dbReference type="Pfam" id="PF00512">
    <property type="entry name" value="HisKA"/>
    <property type="match status" value="1"/>
</dbReference>
<evidence type="ECO:0000313" key="11">
    <source>
        <dbReference type="Proteomes" id="UP000831068"/>
    </source>
</evidence>
<dbReference type="SUPFAM" id="SSF55785">
    <property type="entry name" value="PYP-like sensor domain (PAS domain)"/>
    <property type="match status" value="3"/>
</dbReference>
<evidence type="ECO:0000256" key="5">
    <source>
        <dbReference type="ARBA" id="ARBA00022777"/>
    </source>
</evidence>